<evidence type="ECO:0000313" key="2">
    <source>
        <dbReference type="Proteomes" id="UP001341840"/>
    </source>
</evidence>
<feature type="non-terminal residue" evidence="1">
    <location>
        <position position="130"/>
    </location>
</feature>
<reference evidence="1 2" key="1">
    <citation type="journal article" date="2023" name="Plants (Basel)">
        <title>Bridging the Gap: Combining Genomics and Transcriptomics Approaches to Understand Stylosanthes scabra, an Orphan Legume from the Brazilian Caatinga.</title>
        <authorList>
            <person name="Ferreira-Neto J.R.C."/>
            <person name="da Silva M.D."/>
            <person name="Binneck E."/>
            <person name="de Melo N.F."/>
            <person name="da Silva R.H."/>
            <person name="de Melo A.L.T.M."/>
            <person name="Pandolfi V."/>
            <person name="Bustamante F.O."/>
            <person name="Brasileiro-Vidal A.C."/>
            <person name="Benko-Iseppon A.M."/>
        </authorList>
    </citation>
    <scope>NUCLEOTIDE SEQUENCE [LARGE SCALE GENOMIC DNA]</scope>
    <source>
        <tissue evidence="1">Leaves</tissue>
    </source>
</reference>
<gene>
    <name evidence="1" type="ORF">PIB30_108414</name>
</gene>
<dbReference type="Proteomes" id="UP001341840">
    <property type="component" value="Unassembled WGS sequence"/>
</dbReference>
<proteinExistence type="predicted"/>
<comment type="caution">
    <text evidence="1">The sequence shown here is derived from an EMBL/GenBank/DDBJ whole genome shotgun (WGS) entry which is preliminary data.</text>
</comment>
<evidence type="ECO:0000313" key="1">
    <source>
        <dbReference type="EMBL" id="MED6166350.1"/>
    </source>
</evidence>
<keyword evidence="2" id="KW-1185">Reference proteome</keyword>
<feature type="non-terminal residue" evidence="1">
    <location>
        <position position="1"/>
    </location>
</feature>
<name>A0ABU6UYI3_9FABA</name>
<organism evidence="1 2">
    <name type="scientific">Stylosanthes scabra</name>
    <dbReference type="NCBI Taxonomy" id="79078"/>
    <lineage>
        <taxon>Eukaryota</taxon>
        <taxon>Viridiplantae</taxon>
        <taxon>Streptophyta</taxon>
        <taxon>Embryophyta</taxon>
        <taxon>Tracheophyta</taxon>
        <taxon>Spermatophyta</taxon>
        <taxon>Magnoliopsida</taxon>
        <taxon>eudicotyledons</taxon>
        <taxon>Gunneridae</taxon>
        <taxon>Pentapetalae</taxon>
        <taxon>rosids</taxon>
        <taxon>fabids</taxon>
        <taxon>Fabales</taxon>
        <taxon>Fabaceae</taxon>
        <taxon>Papilionoideae</taxon>
        <taxon>50 kb inversion clade</taxon>
        <taxon>dalbergioids sensu lato</taxon>
        <taxon>Dalbergieae</taxon>
        <taxon>Pterocarpus clade</taxon>
        <taxon>Stylosanthes</taxon>
    </lineage>
</organism>
<dbReference type="EMBL" id="JASCZI010125870">
    <property type="protein sequence ID" value="MED6166350.1"/>
    <property type="molecule type" value="Genomic_DNA"/>
</dbReference>
<sequence>QPWDMVEQFLGARPPVQENAQKEAFAIRLVWLRDRLQHVPLDADEVTLRQLVGAPQPARDQQEGRLLRWRARLDRVSVEQFRWTPYDSPEMQALIPDWMRAQPEVSYTYCMVRTWRTPSAALCIDCGSDG</sequence>
<protein>
    <submittedName>
        <fullName evidence="1">Uncharacterized protein</fullName>
    </submittedName>
</protein>
<accession>A0ABU6UYI3</accession>